<accession>A0AAN9AQI9</accession>
<dbReference type="Proteomes" id="UP001374579">
    <property type="component" value="Unassembled WGS sequence"/>
</dbReference>
<keyword evidence="3" id="KW-1185">Reference proteome</keyword>
<organism evidence="2 3">
    <name type="scientific">Littorina saxatilis</name>
    <dbReference type="NCBI Taxonomy" id="31220"/>
    <lineage>
        <taxon>Eukaryota</taxon>
        <taxon>Metazoa</taxon>
        <taxon>Spiralia</taxon>
        <taxon>Lophotrochozoa</taxon>
        <taxon>Mollusca</taxon>
        <taxon>Gastropoda</taxon>
        <taxon>Caenogastropoda</taxon>
        <taxon>Littorinimorpha</taxon>
        <taxon>Littorinoidea</taxon>
        <taxon>Littorinidae</taxon>
        <taxon>Littorina</taxon>
    </lineage>
</organism>
<dbReference type="EMBL" id="JBAMIC010000022">
    <property type="protein sequence ID" value="KAK7091318.1"/>
    <property type="molecule type" value="Genomic_DNA"/>
</dbReference>
<comment type="caution">
    <text evidence="2">The sequence shown here is derived from an EMBL/GenBank/DDBJ whole genome shotgun (WGS) entry which is preliminary data.</text>
</comment>
<evidence type="ECO:0000256" key="1">
    <source>
        <dbReference type="SAM" id="SignalP"/>
    </source>
</evidence>
<reference evidence="2 3" key="1">
    <citation type="submission" date="2024-02" db="EMBL/GenBank/DDBJ databases">
        <title>Chromosome-scale genome assembly of the rough periwinkle Littorina saxatilis.</title>
        <authorList>
            <person name="De Jode A."/>
            <person name="Faria R."/>
            <person name="Formenti G."/>
            <person name="Sims Y."/>
            <person name="Smith T.P."/>
            <person name="Tracey A."/>
            <person name="Wood J.M.D."/>
            <person name="Zagrodzka Z.B."/>
            <person name="Johannesson K."/>
            <person name="Butlin R.K."/>
            <person name="Leder E.H."/>
        </authorList>
    </citation>
    <scope>NUCLEOTIDE SEQUENCE [LARGE SCALE GENOMIC DNA]</scope>
    <source>
        <strain evidence="2">Snail1</strain>
        <tissue evidence="2">Muscle</tissue>
    </source>
</reference>
<feature type="signal peptide" evidence="1">
    <location>
        <begin position="1"/>
        <end position="17"/>
    </location>
</feature>
<proteinExistence type="predicted"/>
<protein>
    <submittedName>
        <fullName evidence="2">Uncharacterized protein</fullName>
    </submittedName>
</protein>
<dbReference type="AlphaFoldDB" id="A0AAN9AQI9"/>
<keyword evidence="1" id="KW-0732">Signal</keyword>
<feature type="chain" id="PRO_5043036020" evidence="1">
    <location>
        <begin position="18"/>
        <end position="117"/>
    </location>
</feature>
<name>A0AAN9AQI9_9CAEN</name>
<gene>
    <name evidence="2" type="ORF">V1264_009013</name>
</gene>
<sequence length="117" mass="12662">MKLLSLTLLVSLTVVGGELLQVLHMLHQSHVFQYLDADEQVRLTEIVAAAEACKLTALAADLGKDMITSLIVHLPGQAETAATKYIMDHIKSEEDGTCVVEVTAPPPQTTRKHGHGH</sequence>
<evidence type="ECO:0000313" key="2">
    <source>
        <dbReference type="EMBL" id="KAK7091318.1"/>
    </source>
</evidence>
<evidence type="ECO:0000313" key="3">
    <source>
        <dbReference type="Proteomes" id="UP001374579"/>
    </source>
</evidence>